<name>A0ACC1K6S0_9FUNG</name>
<dbReference type="EMBL" id="JANBUJ010000067">
    <property type="protein sequence ID" value="KAJ2774773.1"/>
    <property type="molecule type" value="Genomic_DNA"/>
</dbReference>
<evidence type="ECO:0000313" key="2">
    <source>
        <dbReference type="Proteomes" id="UP001140234"/>
    </source>
</evidence>
<evidence type="ECO:0000313" key="1">
    <source>
        <dbReference type="EMBL" id="KAJ2774773.1"/>
    </source>
</evidence>
<accession>A0ACC1K6S0</accession>
<proteinExistence type="predicted"/>
<dbReference type="Proteomes" id="UP001140234">
    <property type="component" value="Unassembled WGS sequence"/>
</dbReference>
<reference evidence="1" key="1">
    <citation type="submission" date="2022-07" db="EMBL/GenBank/DDBJ databases">
        <title>Phylogenomic reconstructions and comparative analyses of Kickxellomycotina fungi.</title>
        <authorList>
            <person name="Reynolds N.K."/>
            <person name="Stajich J.E."/>
            <person name="Barry K."/>
            <person name="Grigoriev I.V."/>
            <person name="Crous P."/>
            <person name="Smith M.E."/>
        </authorList>
    </citation>
    <scope>NUCLEOTIDE SEQUENCE</scope>
    <source>
        <strain evidence="1">CBS 109366</strain>
    </source>
</reference>
<sequence>MSAGQGDADEKWQNYREAFSLFDKDGSGTITSDELRELLKSLGHRPSDQELSDMINEVDMDGNGEIDFDEFVGMMERQRARTFITDAELETVFNKVDEDKDGSISDKQAHAAVKLLGYALDDKPVAAVLNGAAAKPTLDLAAFTALVRALPPLPEDPDAEYKEAFNVFDKDGNGRISKTELRQVMVSLGENLNDDEIDAMFGEADTNKDDAISFEEFKAMMKGK</sequence>
<protein>
    <submittedName>
        <fullName evidence="1">Uncharacterized protein</fullName>
    </submittedName>
</protein>
<keyword evidence="2" id="KW-1185">Reference proteome</keyword>
<gene>
    <name evidence="1" type="ORF">IWQ57_000676</name>
</gene>
<organism evidence="1 2">
    <name type="scientific">Coemansia nantahalensis</name>
    <dbReference type="NCBI Taxonomy" id="2789366"/>
    <lineage>
        <taxon>Eukaryota</taxon>
        <taxon>Fungi</taxon>
        <taxon>Fungi incertae sedis</taxon>
        <taxon>Zoopagomycota</taxon>
        <taxon>Kickxellomycotina</taxon>
        <taxon>Kickxellomycetes</taxon>
        <taxon>Kickxellales</taxon>
        <taxon>Kickxellaceae</taxon>
        <taxon>Coemansia</taxon>
    </lineage>
</organism>
<comment type="caution">
    <text evidence="1">The sequence shown here is derived from an EMBL/GenBank/DDBJ whole genome shotgun (WGS) entry which is preliminary data.</text>
</comment>